<dbReference type="Proteomes" id="UP001205998">
    <property type="component" value="Unassembled WGS sequence"/>
</dbReference>
<accession>A0AAD5AGH6</accession>
<proteinExistence type="predicted"/>
<gene>
    <name evidence="7" type="ORF">C0J50_10716</name>
</gene>
<dbReference type="Pfam" id="PF13445">
    <property type="entry name" value="zf-RING_UBOX"/>
    <property type="match status" value="1"/>
</dbReference>
<reference evidence="7" key="1">
    <citation type="submission" date="2018-07" db="EMBL/GenBank/DDBJ databases">
        <title>Comparative genomics of catfishes provides insights into carnivory and benthic adaptation.</title>
        <authorList>
            <person name="Zhang Y."/>
            <person name="Wang D."/>
            <person name="Peng Z."/>
            <person name="Zheng S."/>
            <person name="Shao F."/>
            <person name="Tao W."/>
        </authorList>
    </citation>
    <scope>NUCLEOTIDE SEQUENCE</scope>
    <source>
        <strain evidence="7">Chongqing</strain>
    </source>
</reference>
<evidence type="ECO:0000259" key="5">
    <source>
        <dbReference type="PROSITE" id="PS50089"/>
    </source>
</evidence>
<dbReference type="SUPFAM" id="SSF57845">
    <property type="entry name" value="B-box zinc-binding domain"/>
    <property type="match status" value="1"/>
</dbReference>
<evidence type="ECO:0000256" key="2">
    <source>
        <dbReference type="ARBA" id="ARBA00022771"/>
    </source>
</evidence>
<keyword evidence="1" id="KW-0479">Metal-binding</keyword>
<feature type="domain" description="RING-type" evidence="5">
    <location>
        <begin position="10"/>
        <end position="53"/>
    </location>
</feature>
<name>A0AAD5AGH6_SILAS</name>
<dbReference type="Gene3D" id="3.30.160.60">
    <property type="entry name" value="Classic Zinc Finger"/>
    <property type="match status" value="1"/>
</dbReference>
<evidence type="ECO:0000256" key="3">
    <source>
        <dbReference type="ARBA" id="ARBA00022833"/>
    </source>
</evidence>
<feature type="domain" description="B box-type" evidence="6">
    <location>
        <begin position="141"/>
        <end position="181"/>
    </location>
</feature>
<dbReference type="SUPFAM" id="SSF57850">
    <property type="entry name" value="RING/U-box"/>
    <property type="match status" value="1"/>
</dbReference>
<organism evidence="7 8">
    <name type="scientific">Silurus asotus</name>
    <name type="common">Amur catfish</name>
    <name type="synonym">Parasilurus asotus</name>
    <dbReference type="NCBI Taxonomy" id="30991"/>
    <lineage>
        <taxon>Eukaryota</taxon>
        <taxon>Metazoa</taxon>
        <taxon>Chordata</taxon>
        <taxon>Craniata</taxon>
        <taxon>Vertebrata</taxon>
        <taxon>Euteleostomi</taxon>
        <taxon>Actinopterygii</taxon>
        <taxon>Neopterygii</taxon>
        <taxon>Teleostei</taxon>
        <taxon>Ostariophysi</taxon>
        <taxon>Siluriformes</taxon>
        <taxon>Siluridae</taxon>
        <taxon>Silurus</taxon>
    </lineage>
</organism>
<evidence type="ECO:0000313" key="7">
    <source>
        <dbReference type="EMBL" id="KAI5615876.1"/>
    </source>
</evidence>
<feature type="non-terminal residue" evidence="7">
    <location>
        <position position="189"/>
    </location>
</feature>
<keyword evidence="3" id="KW-0862">Zinc</keyword>
<dbReference type="PANTHER" id="PTHR25465">
    <property type="entry name" value="B-BOX DOMAIN CONTAINING"/>
    <property type="match status" value="1"/>
</dbReference>
<evidence type="ECO:0000259" key="6">
    <source>
        <dbReference type="PROSITE" id="PS50119"/>
    </source>
</evidence>
<keyword evidence="8" id="KW-1185">Reference proteome</keyword>
<dbReference type="SMART" id="SM00336">
    <property type="entry name" value="BBOX"/>
    <property type="match status" value="1"/>
</dbReference>
<dbReference type="CDD" id="cd19769">
    <property type="entry name" value="Bbox2_TRIM16-like"/>
    <property type="match status" value="1"/>
</dbReference>
<dbReference type="InterPro" id="IPR001841">
    <property type="entry name" value="Znf_RING"/>
</dbReference>
<evidence type="ECO:0000256" key="4">
    <source>
        <dbReference type="PROSITE-ProRule" id="PRU00024"/>
    </source>
</evidence>
<dbReference type="InterPro" id="IPR000315">
    <property type="entry name" value="Znf_B-box"/>
</dbReference>
<dbReference type="InterPro" id="IPR013083">
    <property type="entry name" value="Znf_RING/FYVE/PHD"/>
</dbReference>
<comment type="caution">
    <text evidence="7">The sequence shown here is derived from an EMBL/GenBank/DDBJ whole genome shotgun (WGS) entry which is preliminary data.</text>
</comment>
<dbReference type="Gene3D" id="3.30.40.10">
    <property type="entry name" value="Zinc/RING finger domain, C3HC4 (zinc finger)"/>
    <property type="match status" value="1"/>
</dbReference>
<dbReference type="Pfam" id="PF00643">
    <property type="entry name" value="zf-B_box"/>
    <property type="match status" value="1"/>
</dbReference>
<feature type="non-terminal residue" evidence="7">
    <location>
        <position position="1"/>
    </location>
</feature>
<dbReference type="SMART" id="SM00184">
    <property type="entry name" value="RING"/>
    <property type="match status" value="1"/>
</dbReference>
<protein>
    <submittedName>
        <fullName evidence="7">FinTRIM family, member 67</fullName>
    </submittedName>
</protein>
<dbReference type="Gene3D" id="4.10.830.40">
    <property type="match status" value="1"/>
</dbReference>
<evidence type="ECO:0000256" key="1">
    <source>
        <dbReference type="ARBA" id="ARBA00022723"/>
    </source>
</evidence>
<dbReference type="PROSITE" id="PS00518">
    <property type="entry name" value="ZF_RING_1"/>
    <property type="match status" value="1"/>
</dbReference>
<dbReference type="GO" id="GO:0008270">
    <property type="term" value="F:zinc ion binding"/>
    <property type="evidence" value="ECO:0007669"/>
    <property type="project" value="UniProtKB-KW"/>
</dbReference>
<dbReference type="PROSITE" id="PS50119">
    <property type="entry name" value="ZF_BBOX"/>
    <property type="match status" value="1"/>
</dbReference>
<evidence type="ECO:0000313" key="8">
    <source>
        <dbReference type="Proteomes" id="UP001205998"/>
    </source>
</evidence>
<dbReference type="AlphaFoldDB" id="A0AAD5AGH6"/>
<keyword evidence="2 4" id="KW-0863">Zinc-finger</keyword>
<dbReference type="InterPro" id="IPR051051">
    <property type="entry name" value="E3_ubiq-ligase_TRIM/RNF"/>
</dbReference>
<dbReference type="PANTHER" id="PTHR25465:SF5">
    <property type="entry name" value="E3 UBIQUITIN_ISG15 LIGASE TRIM25-RELATED"/>
    <property type="match status" value="1"/>
</dbReference>
<dbReference type="PROSITE" id="PS50089">
    <property type="entry name" value="ZF_RING_2"/>
    <property type="match status" value="1"/>
</dbReference>
<dbReference type="InterPro" id="IPR027370">
    <property type="entry name" value="Znf-RING_euk"/>
</dbReference>
<sequence>VQLSVDHFSCPVCLNLLEDPVATPCGHSFCKVCINDSWDQEDWKCVYNCPLCRHTFSPRPVLHRNIMLEEVMKKLNNSEAQAAGCDTGPGDVECDLCHRRKRKAVKSCLMCLTSFCETHLKPHYDVSFWKKHKLVEVSEYLQEKVCSKHHEVLNIFCRTDQSLICYLCTINEHRGHDVVAAAAEQAEKQ</sequence>
<dbReference type="EMBL" id="MU553573">
    <property type="protein sequence ID" value="KAI5615876.1"/>
    <property type="molecule type" value="Genomic_DNA"/>
</dbReference>
<dbReference type="InterPro" id="IPR017907">
    <property type="entry name" value="Znf_RING_CS"/>
</dbReference>